<dbReference type="Pfam" id="PF25762">
    <property type="entry name" value="HAUS1"/>
    <property type="match status" value="1"/>
</dbReference>
<protein>
    <submittedName>
        <fullName evidence="1">Uncharacterized protein</fullName>
    </submittedName>
</protein>
<proteinExistence type="predicted"/>
<name>A0A7S3GEX1_9EUKA</name>
<organism evidence="1">
    <name type="scientific">Palpitomonas bilix</name>
    <dbReference type="NCBI Taxonomy" id="652834"/>
    <lineage>
        <taxon>Eukaryota</taxon>
        <taxon>Eukaryota incertae sedis</taxon>
    </lineage>
</organism>
<dbReference type="InterPro" id="IPR026243">
    <property type="entry name" value="HAUS1"/>
</dbReference>
<dbReference type="EMBL" id="HBIB01040473">
    <property type="protein sequence ID" value="CAE0264043.1"/>
    <property type="molecule type" value="Transcribed_RNA"/>
</dbReference>
<dbReference type="AlphaFoldDB" id="A0A7S3GEX1"/>
<evidence type="ECO:0000313" key="1">
    <source>
        <dbReference type="EMBL" id="CAE0264043.1"/>
    </source>
</evidence>
<accession>A0A7S3GEX1</accession>
<gene>
    <name evidence="1" type="ORF">PBIL07802_LOCUS26346</name>
</gene>
<sequence>MFSLSKSAKQDLQLLASLAVQLGVDEHTKEGLLLALSEVVSAEHEVATTLAARYEHNRFLSAKAQKLLAKERTYRSQLEKAAKEMERMKPREEISSHIEAVQFFEKKCAEYESMVDETIRKCEALGLTSDPDRSEIGEIKRPCRCLQFSLLNTTTLLASILFFSSLPAPSTPPSIVLNRERCT</sequence>
<reference evidence="1" key="1">
    <citation type="submission" date="2021-01" db="EMBL/GenBank/DDBJ databases">
        <authorList>
            <person name="Corre E."/>
            <person name="Pelletier E."/>
            <person name="Niang G."/>
            <person name="Scheremetjew M."/>
            <person name="Finn R."/>
            <person name="Kale V."/>
            <person name="Holt S."/>
            <person name="Cochrane G."/>
            <person name="Meng A."/>
            <person name="Brown T."/>
            <person name="Cohen L."/>
        </authorList>
    </citation>
    <scope>NUCLEOTIDE SEQUENCE</scope>
    <source>
        <strain evidence="1">NIES-2562</strain>
    </source>
</reference>